<dbReference type="Proteomes" id="UP000049495">
    <property type="component" value="Unassembled WGS sequence"/>
</dbReference>
<organism evidence="1 2">
    <name type="scientific">Vibrio crassostreae</name>
    <dbReference type="NCBI Taxonomy" id="246167"/>
    <lineage>
        <taxon>Bacteria</taxon>
        <taxon>Pseudomonadati</taxon>
        <taxon>Pseudomonadota</taxon>
        <taxon>Gammaproteobacteria</taxon>
        <taxon>Vibrionales</taxon>
        <taxon>Vibrionaceae</taxon>
        <taxon>Vibrio</taxon>
    </lineage>
</organism>
<accession>A0A822MR22</accession>
<sequence length="60" mass="6418">MDASPVKSPAGTIFKDRASTKVGVLLYLEHGKRCLAVAAGMLVQSVRSCCFIPKSRSFTS</sequence>
<reference evidence="2" key="1">
    <citation type="submission" date="2014-06" db="EMBL/GenBank/DDBJ databases">
        <authorList>
            <person name="Le Roux Frederique"/>
        </authorList>
    </citation>
    <scope>NUCLEOTIDE SEQUENCE [LARGE SCALE GENOMIC DNA]</scope>
    <source>
        <strain evidence="2">J5-5</strain>
    </source>
</reference>
<dbReference type="EMBL" id="CCJV01000061">
    <property type="protein sequence ID" value="CDT15845.1"/>
    <property type="molecule type" value="Genomic_DNA"/>
</dbReference>
<evidence type="ECO:0000313" key="1">
    <source>
        <dbReference type="EMBL" id="CDT15845.1"/>
    </source>
</evidence>
<comment type="caution">
    <text evidence="1">The sequence shown here is derived from an EMBL/GenBank/DDBJ whole genome shotgun (WGS) entry which is preliminary data.</text>
</comment>
<name>A0A822MR22_9VIBR</name>
<gene>
    <name evidence="1" type="ORF">VCR5J5_1530046</name>
</gene>
<protein>
    <submittedName>
        <fullName evidence="1">Uncharacterized protein</fullName>
    </submittedName>
</protein>
<dbReference type="AlphaFoldDB" id="A0A822MR22"/>
<proteinExistence type="predicted"/>
<evidence type="ECO:0000313" key="2">
    <source>
        <dbReference type="Proteomes" id="UP000049495"/>
    </source>
</evidence>